<dbReference type="Proteomes" id="UP000816034">
    <property type="component" value="Unassembled WGS sequence"/>
</dbReference>
<gene>
    <name evidence="1" type="ORF">C9374_007890</name>
</gene>
<evidence type="ECO:0000313" key="1">
    <source>
        <dbReference type="EMBL" id="KAG2378742.1"/>
    </source>
</evidence>
<protein>
    <submittedName>
        <fullName evidence="1">Uncharacterized protein</fullName>
    </submittedName>
</protein>
<dbReference type="AlphaFoldDB" id="A0AA88GFY5"/>
<sequence length="309" mass="37246">MQCDDDSEFLINNSKNKKNPGIFSFLLQHGMKDLFLTYFLPDFFSPQEIIQIFCSHHASNRALRKEILTCESLWDLQFKYLFPTLYEMKNQILNSQWWTSQREEQLNQLVDESRDVFIFSSDGQSLIPLDQHEEYTKEMIRISCRNEVMSLVFGMMIDHAFYETNFYENDNITSTHYAKNFVLLRFFYLMIKSNRLLDTTTRYEGLSIHKIMQNNFMKQQQQQRIPPRFHMMDYFKIYESLLVDMIFKSNMPLAAYSLLKFGWSDACDDEKIPSDETTYYLPYIDFSYGDRRSYYNRFFQIHPFVKLNE</sequence>
<dbReference type="RefSeq" id="XP_044546004.1">
    <property type="nucleotide sequence ID" value="XM_044697905.1"/>
</dbReference>
<keyword evidence="2" id="KW-1185">Reference proteome</keyword>
<proteinExistence type="predicted"/>
<name>A0AA88GFY5_NAELO</name>
<evidence type="ECO:0000313" key="2">
    <source>
        <dbReference type="Proteomes" id="UP000816034"/>
    </source>
</evidence>
<accession>A0AA88GFY5</accession>
<dbReference type="GeneID" id="68100344"/>
<organism evidence="1 2">
    <name type="scientific">Naegleria lovaniensis</name>
    <name type="common">Amoeba</name>
    <dbReference type="NCBI Taxonomy" id="51637"/>
    <lineage>
        <taxon>Eukaryota</taxon>
        <taxon>Discoba</taxon>
        <taxon>Heterolobosea</taxon>
        <taxon>Tetramitia</taxon>
        <taxon>Eutetramitia</taxon>
        <taxon>Vahlkampfiidae</taxon>
        <taxon>Naegleria</taxon>
    </lineage>
</organism>
<comment type="caution">
    <text evidence="1">The sequence shown here is derived from an EMBL/GenBank/DDBJ whole genome shotgun (WGS) entry which is preliminary data.</text>
</comment>
<dbReference type="EMBL" id="PYSW02000031">
    <property type="protein sequence ID" value="KAG2378742.1"/>
    <property type="molecule type" value="Genomic_DNA"/>
</dbReference>
<reference evidence="1 2" key="1">
    <citation type="journal article" date="2018" name="BMC Genomics">
        <title>The genome of Naegleria lovaniensis, the basis for a comparative approach to unravel pathogenicity factors of the human pathogenic amoeba N. fowleri.</title>
        <authorList>
            <person name="Liechti N."/>
            <person name="Schurch N."/>
            <person name="Bruggmann R."/>
            <person name="Wittwer M."/>
        </authorList>
    </citation>
    <scope>NUCLEOTIDE SEQUENCE [LARGE SCALE GENOMIC DNA]</scope>
    <source>
        <strain evidence="1 2">ATCC 30569</strain>
    </source>
</reference>